<feature type="compositionally biased region" description="Basic and acidic residues" evidence="1">
    <location>
        <begin position="25"/>
        <end position="48"/>
    </location>
</feature>
<name>A0ABD3VAW0_SINWO</name>
<feature type="region of interest" description="Disordered" evidence="1">
    <location>
        <begin position="24"/>
        <end position="100"/>
    </location>
</feature>
<feature type="non-terminal residue" evidence="3">
    <location>
        <position position="1"/>
    </location>
</feature>
<reference evidence="3 4" key="1">
    <citation type="submission" date="2024-11" db="EMBL/GenBank/DDBJ databases">
        <title>Chromosome-level genome assembly of the freshwater bivalve Anodonta woodiana.</title>
        <authorList>
            <person name="Chen X."/>
        </authorList>
    </citation>
    <scope>NUCLEOTIDE SEQUENCE [LARGE SCALE GENOMIC DNA]</scope>
    <source>
        <strain evidence="3">MN2024</strain>
        <tissue evidence="3">Gills</tissue>
    </source>
</reference>
<evidence type="ECO:0000256" key="1">
    <source>
        <dbReference type="SAM" id="MobiDB-lite"/>
    </source>
</evidence>
<proteinExistence type="predicted"/>
<keyword evidence="2" id="KW-0812">Transmembrane</keyword>
<feature type="compositionally biased region" description="Polar residues" evidence="1">
    <location>
        <begin position="79"/>
        <end position="91"/>
    </location>
</feature>
<sequence>GQVNQRHFDIDEADEGQLHVLMQETEDRGETNEKLTQHKTNERLRNSHSDSSSRNLNSEKLSVSEQSSKSLKSDKSHRTISPSTKTENCKQQCAAARPPTTSVLRSAIYYQNRIIVRDPPDKRSHPSSSLESNNRSPATVSQLSEYSPISDVSTAHKRTENIPNYTGNTKSTCSVMEIDASAVLNMGGIDIVVTDVDGGEKSHVTKKHSIWKRMYLVLQDDRMRGRSDIDVILNCEHPEKYRILKRVLNILFLTIGVVLLLAVIVVIIYSMV</sequence>
<feature type="transmembrane region" description="Helical" evidence="2">
    <location>
        <begin position="247"/>
        <end position="269"/>
    </location>
</feature>
<keyword evidence="2" id="KW-0472">Membrane</keyword>
<keyword evidence="2" id="KW-1133">Transmembrane helix</keyword>
<gene>
    <name evidence="3" type="ORF">ACJMK2_008978</name>
</gene>
<protein>
    <submittedName>
        <fullName evidence="3">Uncharacterized protein</fullName>
    </submittedName>
</protein>
<feature type="region of interest" description="Disordered" evidence="1">
    <location>
        <begin position="115"/>
        <end position="145"/>
    </location>
</feature>
<evidence type="ECO:0000256" key="2">
    <source>
        <dbReference type="SAM" id="Phobius"/>
    </source>
</evidence>
<accession>A0ABD3VAW0</accession>
<comment type="caution">
    <text evidence="3">The sequence shown here is derived from an EMBL/GenBank/DDBJ whole genome shotgun (WGS) entry which is preliminary data.</text>
</comment>
<evidence type="ECO:0000313" key="3">
    <source>
        <dbReference type="EMBL" id="KAL3858717.1"/>
    </source>
</evidence>
<feature type="compositionally biased region" description="Basic and acidic residues" evidence="1">
    <location>
        <begin position="115"/>
        <end position="124"/>
    </location>
</feature>
<feature type="compositionally biased region" description="Low complexity" evidence="1">
    <location>
        <begin position="49"/>
        <end position="70"/>
    </location>
</feature>
<keyword evidence="4" id="KW-1185">Reference proteome</keyword>
<dbReference type="EMBL" id="JBJQND010000012">
    <property type="protein sequence ID" value="KAL3858717.1"/>
    <property type="molecule type" value="Genomic_DNA"/>
</dbReference>
<organism evidence="3 4">
    <name type="scientific">Sinanodonta woodiana</name>
    <name type="common">Chinese pond mussel</name>
    <name type="synonym">Anodonta woodiana</name>
    <dbReference type="NCBI Taxonomy" id="1069815"/>
    <lineage>
        <taxon>Eukaryota</taxon>
        <taxon>Metazoa</taxon>
        <taxon>Spiralia</taxon>
        <taxon>Lophotrochozoa</taxon>
        <taxon>Mollusca</taxon>
        <taxon>Bivalvia</taxon>
        <taxon>Autobranchia</taxon>
        <taxon>Heteroconchia</taxon>
        <taxon>Palaeoheterodonta</taxon>
        <taxon>Unionida</taxon>
        <taxon>Unionoidea</taxon>
        <taxon>Unionidae</taxon>
        <taxon>Unioninae</taxon>
        <taxon>Sinanodonta</taxon>
    </lineage>
</organism>
<dbReference type="Proteomes" id="UP001634394">
    <property type="component" value="Unassembled WGS sequence"/>
</dbReference>
<feature type="non-terminal residue" evidence="3">
    <location>
        <position position="272"/>
    </location>
</feature>
<evidence type="ECO:0000313" key="4">
    <source>
        <dbReference type="Proteomes" id="UP001634394"/>
    </source>
</evidence>
<feature type="compositionally biased region" description="Polar residues" evidence="1">
    <location>
        <begin position="126"/>
        <end position="145"/>
    </location>
</feature>
<dbReference type="AlphaFoldDB" id="A0ABD3VAW0"/>